<organism evidence="3 4">
    <name type="scientific">Plakobranchus ocellatus</name>
    <dbReference type="NCBI Taxonomy" id="259542"/>
    <lineage>
        <taxon>Eukaryota</taxon>
        <taxon>Metazoa</taxon>
        <taxon>Spiralia</taxon>
        <taxon>Lophotrochozoa</taxon>
        <taxon>Mollusca</taxon>
        <taxon>Gastropoda</taxon>
        <taxon>Heterobranchia</taxon>
        <taxon>Euthyneura</taxon>
        <taxon>Panpulmonata</taxon>
        <taxon>Sacoglossa</taxon>
        <taxon>Placobranchoidea</taxon>
        <taxon>Plakobranchidae</taxon>
        <taxon>Plakobranchus</taxon>
    </lineage>
</organism>
<evidence type="ECO:0000256" key="2">
    <source>
        <dbReference type="SAM" id="SignalP"/>
    </source>
</evidence>
<keyword evidence="4" id="KW-1185">Reference proteome</keyword>
<dbReference type="Proteomes" id="UP000735302">
    <property type="component" value="Unassembled WGS sequence"/>
</dbReference>
<feature type="chain" id="PRO_5043562369" evidence="2">
    <location>
        <begin position="27"/>
        <end position="128"/>
    </location>
</feature>
<feature type="region of interest" description="Disordered" evidence="1">
    <location>
        <begin position="61"/>
        <end position="81"/>
    </location>
</feature>
<sequence length="128" mass="14386">MFTQKMATLVVTTFACIAILTTSVTAQGYKRSDKCCKCPRNSSEQRDRNNQMLETAARELSAFSPRSAPFPLSSDSRGPVRQNWRIPMGESLLLKRFHEDIKAGDYGNPKEIGKASRQKQLIDYLNIG</sequence>
<comment type="caution">
    <text evidence="3">The sequence shown here is derived from an EMBL/GenBank/DDBJ whole genome shotgun (WGS) entry which is preliminary data.</text>
</comment>
<gene>
    <name evidence="3" type="ORF">PoB_001619200</name>
</gene>
<name>A0AAV3Z355_9GAST</name>
<evidence type="ECO:0000313" key="4">
    <source>
        <dbReference type="Proteomes" id="UP000735302"/>
    </source>
</evidence>
<dbReference type="AlphaFoldDB" id="A0AAV3Z355"/>
<dbReference type="EMBL" id="BLXT01001947">
    <property type="protein sequence ID" value="GFN89686.1"/>
    <property type="molecule type" value="Genomic_DNA"/>
</dbReference>
<dbReference type="PROSITE" id="PS51257">
    <property type="entry name" value="PROKAR_LIPOPROTEIN"/>
    <property type="match status" value="1"/>
</dbReference>
<evidence type="ECO:0000313" key="3">
    <source>
        <dbReference type="EMBL" id="GFN89686.1"/>
    </source>
</evidence>
<keyword evidence="2" id="KW-0732">Signal</keyword>
<evidence type="ECO:0000256" key="1">
    <source>
        <dbReference type="SAM" id="MobiDB-lite"/>
    </source>
</evidence>
<protein>
    <submittedName>
        <fullName evidence="3">Uncharacterized protein</fullName>
    </submittedName>
</protein>
<reference evidence="3 4" key="1">
    <citation type="journal article" date="2021" name="Elife">
        <title>Chloroplast acquisition without the gene transfer in kleptoplastic sea slugs, Plakobranchus ocellatus.</title>
        <authorList>
            <person name="Maeda T."/>
            <person name="Takahashi S."/>
            <person name="Yoshida T."/>
            <person name="Shimamura S."/>
            <person name="Takaki Y."/>
            <person name="Nagai Y."/>
            <person name="Toyoda A."/>
            <person name="Suzuki Y."/>
            <person name="Arimoto A."/>
            <person name="Ishii H."/>
            <person name="Satoh N."/>
            <person name="Nishiyama T."/>
            <person name="Hasebe M."/>
            <person name="Maruyama T."/>
            <person name="Minagawa J."/>
            <person name="Obokata J."/>
            <person name="Shigenobu S."/>
        </authorList>
    </citation>
    <scope>NUCLEOTIDE SEQUENCE [LARGE SCALE GENOMIC DNA]</scope>
</reference>
<feature type="signal peptide" evidence="2">
    <location>
        <begin position="1"/>
        <end position="26"/>
    </location>
</feature>
<proteinExistence type="predicted"/>
<accession>A0AAV3Z355</accession>